<dbReference type="AlphaFoldDB" id="S8D4Q4"/>
<accession>S8D4Q4</accession>
<name>S8D4Q4_9LAMI</name>
<protein>
    <submittedName>
        <fullName evidence="1">Uncharacterized protein</fullName>
    </submittedName>
</protein>
<evidence type="ECO:0000313" key="1">
    <source>
        <dbReference type="EMBL" id="EPS74744.1"/>
    </source>
</evidence>
<reference evidence="1 2" key="1">
    <citation type="journal article" date="2013" name="BMC Genomics">
        <title>The miniature genome of a carnivorous plant Genlisea aurea contains a low number of genes and short non-coding sequences.</title>
        <authorList>
            <person name="Leushkin E.V."/>
            <person name="Sutormin R.A."/>
            <person name="Nabieva E.R."/>
            <person name="Penin A.A."/>
            <person name="Kondrashov A.S."/>
            <person name="Logacheva M.D."/>
        </authorList>
    </citation>
    <scope>NUCLEOTIDE SEQUENCE [LARGE SCALE GENOMIC DNA]</scope>
</reference>
<sequence>MKKGWLKLETRVEGLSSNHPSYLLEIEERKEQNSGYFVPMVFRSLQAHRDESPKGERLSDFPGRLRAVAYRTNPPTGLESRTGDLLSGLLTLNALPCLRWTGPFS</sequence>
<gene>
    <name evidence="1" type="ORF">M569_00019</name>
</gene>
<evidence type="ECO:0000313" key="2">
    <source>
        <dbReference type="Proteomes" id="UP000015453"/>
    </source>
</evidence>
<dbReference type="Proteomes" id="UP000015453">
    <property type="component" value="Unassembled WGS sequence"/>
</dbReference>
<proteinExistence type="predicted"/>
<comment type="caution">
    <text evidence="1">The sequence shown here is derived from an EMBL/GenBank/DDBJ whole genome shotgun (WGS) entry which is preliminary data.</text>
</comment>
<dbReference type="EMBL" id="AUSU01000002">
    <property type="protein sequence ID" value="EPS74744.1"/>
    <property type="molecule type" value="Genomic_DNA"/>
</dbReference>
<keyword evidence="2" id="KW-1185">Reference proteome</keyword>
<organism evidence="1 2">
    <name type="scientific">Genlisea aurea</name>
    <dbReference type="NCBI Taxonomy" id="192259"/>
    <lineage>
        <taxon>Eukaryota</taxon>
        <taxon>Viridiplantae</taxon>
        <taxon>Streptophyta</taxon>
        <taxon>Embryophyta</taxon>
        <taxon>Tracheophyta</taxon>
        <taxon>Spermatophyta</taxon>
        <taxon>Magnoliopsida</taxon>
        <taxon>eudicotyledons</taxon>
        <taxon>Gunneridae</taxon>
        <taxon>Pentapetalae</taxon>
        <taxon>asterids</taxon>
        <taxon>lamiids</taxon>
        <taxon>Lamiales</taxon>
        <taxon>Lentibulariaceae</taxon>
        <taxon>Genlisea</taxon>
    </lineage>
</organism>